<dbReference type="CDD" id="cd07302">
    <property type="entry name" value="CHD"/>
    <property type="match status" value="1"/>
</dbReference>
<dbReference type="PROSITE" id="PS50006">
    <property type="entry name" value="FHA_DOMAIN"/>
    <property type="match status" value="1"/>
</dbReference>
<comment type="caution">
    <text evidence="3">The sequence shown here is derived from an EMBL/GenBank/DDBJ whole genome shotgun (WGS) entry which is preliminary data.</text>
</comment>
<evidence type="ECO:0000259" key="1">
    <source>
        <dbReference type="PROSITE" id="PS50006"/>
    </source>
</evidence>
<organism evidence="3 4">
    <name type="scientific">Pseudooceanicola lipolyticus</name>
    <dbReference type="NCBI Taxonomy" id="2029104"/>
    <lineage>
        <taxon>Bacteria</taxon>
        <taxon>Pseudomonadati</taxon>
        <taxon>Pseudomonadota</taxon>
        <taxon>Alphaproteobacteria</taxon>
        <taxon>Rhodobacterales</taxon>
        <taxon>Paracoccaceae</taxon>
        <taxon>Pseudooceanicola</taxon>
    </lineage>
</organism>
<dbReference type="RefSeq" id="WP_100163350.1">
    <property type="nucleotide sequence ID" value="NZ_PGTB01000070.1"/>
</dbReference>
<dbReference type="EMBL" id="PGTB01000070">
    <property type="protein sequence ID" value="PJE35808.1"/>
    <property type="molecule type" value="Genomic_DNA"/>
</dbReference>
<protein>
    <recommendedName>
        <fullName evidence="5">Adenylate/guanylate cyclase domain-containing protein</fullName>
    </recommendedName>
</protein>
<keyword evidence="4" id="KW-1185">Reference proteome</keyword>
<dbReference type="CDD" id="cd00060">
    <property type="entry name" value="FHA"/>
    <property type="match status" value="1"/>
</dbReference>
<dbReference type="GO" id="GO:0009190">
    <property type="term" value="P:cyclic nucleotide biosynthetic process"/>
    <property type="evidence" value="ECO:0007669"/>
    <property type="project" value="InterPro"/>
</dbReference>
<dbReference type="Proteomes" id="UP000231553">
    <property type="component" value="Unassembled WGS sequence"/>
</dbReference>
<dbReference type="GO" id="GO:0035556">
    <property type="term" value="P:intracellular signal transduction"/>
    <property type="evidence" value="ECO:0007669"/>
    <property type="project" value="InterPro"/>
</dbReference>
<dbReference type="InterPro" id="IPR050697">
    <property type="entry name" value="Adenylyl/Guanylyl_Cyclase_3/4"/>
</dbReference>
<sequence length="293" mass="31660">MPLACVLISDITGSTQLYERVTNETALQYIGPVLGRMREIIADSGGHCVKSKGDDTISYFSHPDHAFDAAWAMVNEEWHYGMSVHAGIYFGEVLHQEAGLYGGAVNTAARLASLAKPGEVLVGANCYDDLSSQHKELLQTIGDLHLKGKEAPTRVYAASVPELAATTVVFNRKAAEQPARIEMVELTCLGRVWRIREGETLSIGRSQDCDVVLNHAWVSRRHGALAIRQGQLEYTDHSSAGSVLQTPDGSELTVHRRSTMLNGSGRILLGAPGATDDSCAVEFSAQDVSIRAV</sequence>
<dbReference type="Pfam" id="PF00211">
    <property type="entry name" value="Guanylate_cyc"/>
    <property type="match status" value="1"/>
</dbReference>
<dbReference type="Gene3D" id="2.60.200.20">
    <property type="match status" value="1"/>
</dbReference>
<feature type="domain" description="FHA" evidence="1">
    <location>
        <begin position="201"/>
        <end position="245"/>
    </location>
</feature>
<evidence type="ECO:0008006" key="5">
    <source>
        <dbReference type="Google" id="ProtNLM"/>
    </source>
</evidence>
<dbReference type="PANTHER" id="PTHR43081">
    <property type="entry name" value="ADENYLATE CYCLASE, TERMINAL-DIFFERENTIATION SPECIFIC-RELATED"/>
    <property type="match status" value="1"/>
</dbReference>
<accession>A0A2M8IZ87</accession>
<evidence type="ECO:0000313" key="4">
    <source>
        <dbReference type="Proteomes" id="UP000231553"/>
    </source>
</evidence>
<dbReference type="InterPro" id="IPR029787">
    <property type="entry name" value="Nucleotide_cyclase"/>
</dbReference>
<gene>
    <name evidence="3" type="ORF">CVM52_15285</name>
</gene>
<name>A0A2M8IZ87_9RHOB</name>
<dbReference type="Gene3D" id="3.30.70.1230">
    <property type="entry name" value="Nucleotide cyclase"/>
    <property type="match status" value="1"/>
</dbReference>
<dbReference type="InterPro" id="IPR001054">
    <property type="entry name" value="A/G_cyclase"/>
</dbReference>
<evidence type="ECO:0000313" key="3">
    <source>
        <dbReference type="EMBL" id="PJE35808.1"/>
    </source>
</evidence>
<evidence type="ECO:0000259" key="2">
    <source>
        <dbReference type="PROSITE" id="PS50125"/>
    </source>
</evidence>
<dbReference type="InterPro" id="IPR008984">
    <property type="entry name" value="SMAD_FHA_dom_sf"/>
</dbReference>
<dbReference type="SUPFAM" id="SSF49879">
    <property type="entry name" value="SMAD/FHA domain"/>
    <property type="match status" value="1"/>
</dbReference>
<proteinExistence type="predicted"/>
<dbReference type="AlphaFoldDB" id="A0A2M8IZ87"/>
<dbReference type="PANTHER" id="PTHR43081:SF1">
    <property type="entry name" value="ADENYLATE CYCLASE, TERMINAL-DIFFERENTIATION SPECIFIC"/>
    <property type="match status" value="1"/>
</dbReference>
<dbReference type="PROSITE" id="PS50125">
    <property type="entry name" value="GUANYLATE_CYCLASE_2"/>
    <property type="match status" value="1"/>
</dbReference>
<dbReference type="InterPro" id="IPR000253">
    <property type="entry name" value="FHA_dom"/>
</dbReference>
<dbReference type="SMART" id="SM00240">
    <property type="entry name" value="FHA"/>
    <property type="match status" value="1"/>
</dbReference>
<dbReference type="SUPFAM" id="SSF55073">
    <property type="entry name" value="Nucleotide cyclase"/>
    <property type="match status" value="1"/>
</dbReference>
<dbReference type="OrthoDB" id="54411at2"/>
<feature type="domain" description="Guanylate cyclase" evidence="2">
    <location>
        <begin position="5"/>
        <end position="112"/>
    </location>
</feature>
<dbReference type="GO" id="GO:0004016">
    <property type="term" value="F:adenylate cyclase activity"/>
    <property type="evidence" value="ECO:0007669"/>
    <property type="project" value="UniProtKB-ARBA"/>
</dbReference>
<reference evidence="3 4" key="1">
    <citation type="journal article" date="2018" name="Int. J. Syst. Evol. Microbiol.">
        <title>Pseudooceanicola lipolyticus sp. nov., a marine alphaproteobacterium, reclassification of Oceanicola flagellatus as Pseudooceanicola flagellatus comb. nov. and emended description of the genus Pseudooceanicola.</title>
        <authorList>
            <person name="Huang M.-M."/>
            <person name="Guo L.-L."/>
            <person name="Wu Y.-H."/>
            <person name="Lai Q.-L."/>
            <person name="Shao Z.-Z."/>
            <person name="Wang C.-S."/>
            <person name="Wu M."/>
            <person name="Xu X.-W."/>
        </authorList>
    </citation>
    <scope>NUCLEOTIDE SEQUENCE [LARGE SCALE GENOMIC DNA]</scope>
    <source>
        <strain evidence="3 4">157</strain>
    </source>
</reference>
<dbReference type="Pfam" id="PF00498">
    <property type="entry name" value="FHA"/>
    <property type="match status" value="1"/>
</dbReference>